<evidence type="ECO:0000313" key="9">
    <source>
        <dbReference type="EMBL" id="KRO84728.1"/>
    </source>
</evidence>
<evidence type="ECO:0000313" key="10">
    <source>
        <dbReference type="Proteomes" id="UP000051547"/>
    </source>
</evidence>
<dbReference type="AlphaFoldDB" id="A0A0R2TDC9"/>
<reference evidence="9 10" key="1">
    <citation type="submission" date="2015-10" db="EMBL/GenBank/DDBJ databases">
        <title>Metagenome-Assembled Genomes uncover a global brackish microbiome.</title>
        <authorList>
            <person name="Hugerth L.W."/>
            <person name="Larsson J."/>
            <person name="Alneberg J."/>
            <person name="Lindh M.V."/>
            <person name="Legrand C."/>
            <person name="Pinhassi J."/>
            <person name="Andersson A.F."/>
        </authorList>
    </citation>
    <scope>NUCLEOTIDE SEQUENCE [LARGE SCALE GENOMIC DNA]</scope>
    <source>
        <strain evidence="9">BACL4 MAG-120920-bin41</strain>
    </source>
</reference>
<evidence type="ECO:0000256" key="7">
    <source>
        <dbReference type="ARBA" id="ARBA00023136"/>
    </source>
</evidence>
<proteinExistence type="inferred from homology"/>
<evidence type="ECO:0000256" key="5">
    <source>
        <dbReference type="ARBA" id="ARBA00022692"/>
    </source>
</evidence>
<dbReference type="GO" id="GO:0055085">
    <property type="term" value="P:transmembrane transport"/>
    <property type="evidence" value="ECO:0007669"/>
    <property type="project" value="TreeGrafter"/>
</dbReference>
<evidence type="ECO:0000256" key="4">
    <source>
        <dbReference type="ARBA" id="ARBA00022475"/>
    </source>
</evidence>
<feature type="transmembrane region" description="Helical" evidence="8">
    <location>
        <begin position="246"/>
        <end position="270"/>
    </location>
</feature>
<feature type="transmembrane region" description="Helical" evidence="8">
    <location>
        <begin position="159"/>
        <end position="177"/>
    </location>
</feature>
<evidence type="ECO:0000256" key="2">
    <source>
        <dbReference type="ARBA" id="ARBA00009773"/>
    </source>
</evidence>
<dbReference type="PANTHER" id="PTHR21716">
    <property type="entry name" value="TRANSMEMBRANE PROTEIN"/>
    <property type="match status" value="1"/>
</dbReference>
<feature type="transmembrane region" description="Helical" evidence="8">
    <location>
        <begin position="20"/>
        <end position="52"/>
    </location>
</feature>
<feature type="transmembrane region" description="Helical" evidence="8">
    <location>
        <begin position="307"/>
        <end position="338"/>
    </location>
</feature>
<feature type="transmembrane region" description="Helical" evidence="8">
    <location>
        <begin position="64"/>
        <end position="89"/>
    </location>
</feature>
<protein>
    <submittedName>
        <fullName evidence="9">Permease</fullName>
    </submittedName>
</protein>
<evidence type="ECO:0000256" key="6">
    <source>
        <dbReference type="ARBA" id="ARBA00022989"/>
    </source>
</evidence>
<accession>A0A0R2TDC9</accession>
<dbReference type="InterPro" id="IPR002549">
    <property type="entry name" value="AI-2E-like"/>
</dbReference>
<evidence type="ECO:0000256" key="3">
    <source>
        <dbReference type="ARBA" id="ARBA00022448"/>
    </source>
</evidence>
<dbReference type="EMBL" id="LIBE01000153">
    <property type="protein sequence ID" value="KRO84728.1"/>
    <property type="molecule type" value="Genomic_DNA"/>
</dbReference>
<dbReference type="PANTHER" id="PTHR21716:SF53">
    <property type="entry name" value="PERMEASE PERM-RELATED"/>
    <property type="match status" value="1"/>
</dbReference>
<dbReference type="Proteomes" id="UP000051547">
    <property type="component" value="Unassembled WGS sequence"/>
</dbReference>
<name>A0A0R2TDC9_9GAMM</name>
<keyword evidence="6 8" id="KW-1133">Transmembrane helix</keyword>
<sequence length="364" mass="40004">MKKLVQDFYDRYFHDEESIILLLLLTVGLTVLLTLGGVLAPLMTAIIVAYLMQGLVNALLKYGLSGRLAFVLVYVLFIGLFLVLLFFLLPQAWNQLRRLIGELPNLLSQWQASLMLLPDRYPSLFSESQIQEFILGVRGELGGYGQVILEYSLASIPGIIDWVIFLILVPILVFFVMKDKAQLIDWAGNFLPRNRPLMSKIWHEMDQQISNYVRGKGLEIIIVGLASFLLFEVLGLNYALLLSVLVGISVIVPYIGATVVTVPVAAVAFVQWGIGGEFYTAIVAYGILQLIDGNVLVPIIFSEAVNLHPVAIIASVLIFGGIWGLAGVFFAIPLATLVKAVINSWPSKMAADSELSSESSATES</sequence>
<evidence type="ECO:0000256" key="1">
    <source>
        <dbReference type="ARBA" id="ARBA00004651"/>
    </source>
</evidence>
<organism evidence="9 10">
    <name type="scientific">OM182 bacterium BACL3 MAG-120920-bin41</name>
    <dbReference type="NCBI Taxonomy" id="1655580"/>
    <lineage>
        <taxon>Bacteria</taxon>
        <taxon>Pseudomonadati</taxon>
        <taxon>Pseudomonadota</taxon>
        <taxon>Gammaproteobacteria</taxon>
        <taxon>OMG group</taxon>
        <taxon>OM182 clade</taxon>
    </lineage>
</organism>
<evidence type="ECO:0000256" key="8">
    <source>
        <dbReference type="SAM" id="Phobius"/>
    </source>
</evidence>
<keyword evidence="5 8" id="KW-0812">Transmembrane</keyword>
<keyword evidence="3" id="KW-0813">Transport</keyword>
<dbReference type="Pfam" id="PF01594">
    <property type="entry name" value="AI-2E_transport"/>
    <property type="match status" value="1"/>
</dbReference>
<feature type="transmembrane region" description="Helical" evidence="8">
    <location>
        <begin position="220"/>
        <end position="240"/>
    </location>
</feature>
<keyword evidence="7 8" id="KW-0472">Membrane</keyword>
<comment type="similarity">
    <text evidence="2">Belongs to the autoinducer-2 exporter (AI-2E) (TC 2.A.86) family.</text>
</comment>
<comment type="caution">
    <text evidence="9">The sequence shown here is derived from an EMBL/GenBank/DDBJ whole genome shotgun (WGS) entry which is preliminary data.</text>
</comment>
<gene>
    <name evidence="9" type="ORF">ABR72_01200</name>
</gene>
<comment type="subcellular location">
    <subcellularLocation>
        <location evidence="1">Cell membrane</location>
        <topology evidence="1">Multi-pass membrane protein</topology>
    </subcellularLocation>
</comment>
<dbReference type="GO" id="GO:0005886">
    <property type="term" value="C:plasma membrane"/>
    <property type="evidence" value="ECO:0007669"/>
    <property type="project" value="UniProtKB-SubCell"/>
</dbReference>
<feature type="transmembrane region" description="Helical" evidence="8">
    <location>
        <begin position="282"/>
        <end position="301"/>
    </location>
</feature>
<keyword evidence="4" id="KW-1003">Cell membrane</keyword>